<keyword evidence="2" id="KW-0812">Transmembrane</keyword>
<keyword evidence="2" id="KW-0472">Membrane</keyword>
<evidence type="ECO:0000313" key="4">
    <source>
        <dbReference type="Proteomes" id="UP000603141"/>
    </source>
</evidence>
<reference evidence="3" key="1">
    <citation type="submission" date="2021-01" db="EMBL/GenBank/DDBJ databases">
        <title>Modified the classification status of verrucomicrobia.</title>
        <authorList>
            <person name="Feng X."/>
        </authorList>
    </citation>
    <scope>NUCLEOTIDE SEQUENCE</scope>
    <source>
        <strain evidence="3">KCTC 22041</strain>
    </source>
</reference>
<dbReference type="Proteomes" id="UP000603141">
    <property type="component" value="Unassembled WGS sequence"/>
</dbReference>
<name>A0A934VUF5_9BACT</name>
<evidence type="ECO:0000256" key="1">
    <source>
        <dbReference type="SAM" id="MobiDB-lite"/>
    </source>
</evidence>
<dbReference type="EMBL" id="JAENIJ010000002">
    <property type="protein sequence ID" value="MBK1881090.1"/>
    <property type="molecule type" value="Genomic_DNA"/>
</dbReference>
<sequence length="103" mass="11772">MRQEQQEIEVEVVEIDGVATAPPAKGYSDPHHDPYSTGTSGGWAWQDWQKWPGRVRQLDMRWWPLWLFLGIIALFLLVTIGLVAAAIFLLIKIAQIIFRGLSR</sequence>
<gene>
    <name evidence="3" type="ORF">JIN85_01615</name>
</gene>
<keyword evidence="2" id="KW-1133">Transmembrane helix</keyword>
<proteinExistence type="predicted"/>
<feature type="transmembrane region" description="Helical" evidence="2">
    <location>
        <begin position="65"/>
        <end position="91"/>
    </location>
</feature>
<feature type="region of interest" description="Disordered" evidence="1">
    <location>
        <begin position="21"/>
        <end position="41"/>
    </location>
</feature>
<comment type="caution">
    <text evidence="3">The sequence shown here is derived from an EMBL/GenBank/DDBJ whole genome shotgun (WGS) entry which is preliminary data.</text>
</comment>
<organism evidence="3 4">
    <name type="scientific">Luteolibacter pohnpeiensis</name>
    <dbReference type="NCBI Taxonomy" id="454153"/>
    <lineage>
        <taxon>Bacteria</taxon>
        <taxon>Pseudomonadati</taxon>
        <taxon>Verrucomicrobiota</taxon>
        <taxon>Verrucomicrobiia</taxon>
        <taxon>Verrucomicrobiales</taxon>
        <taxon>Verrucomicrobiaceae</taxon>
        <taxon>Luteolibacter</taxon>
    </lineage>
</organism>
<evidence type="ECO:0000256" key="2">
    <source>
        <dbReference type="SAM" id="Phobius"/>
    </source>
</evidence>
<keyword evidence="4" id="KW-1185">Reference proteome</keyword>
<dbReference type="AlphaFoldDB" id="A0A934VUF5"/>
<protein>
    <submittedName>
        <fullName evidence="3">Uncharacterized protein</fullName>
    </submittedName>
</protein>
<dbReference type="RefSeq" id="WP_200266940.1">
    <property type="nucleotide sequence ID" value="NZ_JAENIJ010000002.1"/>
</dbReference>
<evidence type="ECO:0000313" key="3">
    <source>
        <dbReference type="EMBL" id="MBK1881090.1"/>
    </source>
</evidence>
<accession>A0A934VUF5</accession>